<keyword evidence="1 6" id="KW-0645">Protease</keyword>
<keyword evidence="5 6" id="KW-0482">Metalloprotease</keyword>
<keyword evidence="2 6" id="KW-0479">Metal-binding</keyword>
<dbReference type="eggNOG" id="COG1164">
    <property type="taxonomic scope" value="Bacteria"/>
</dbReference>
<dbReference type="GO" id="GO:0004222">
    <property type="term" value="F:metalloendopeptidase activity"/>
    <property type="evidence" value="ECO:0007669"/>
    <property type="project" value="InterPro"/>
</dbReference>
<keyword evidence="4 6" id="KW-0862">Zinc</keyword>
<gene>
    <name evidence="8" type="ORF">GCWU000342_00689</name>
</gene>
<dbReference type="InterPro" id="IPR001567">
    <property type="entry name" value="Pept_M3A_M3B_dom"/>
</dbReference>
<name>C4G9N5_9FIRM</name>
<sequence>MHSWYARSHQPAHYADYTLFVAEVASTVNENLLIENLLGKTSDLRERLVLLNQYLENFKGTVYRQTMFAEFEKIVHEKAEEGQALDPETLNRTYLDLIRDYFGEELVIDDAVKYEWARIPHFYRPFYVYVYATGYSSAVALSEGIRRDGVPAVRRYLDFLSMGSSRHPLDELRHAGVDLDTPAPLDQALEKFETVLDQAEEIARELGL</sequence>
<evidence type="ECO:0000256" key="1">
    <source>
        <dbReference type="ARBA" id="ARBA00022670"/>
    </source>
</evidence>
<accession>C4G9N5</accession>
<dbReference type="Pfam" id="PF01432">
    <property type="entry name" value="Peptidase_M3"/>
    <property type="match status" value="1"/>
</dbReference>
<dbReference type="EMBL" id="ACIP02000001">
    <property type="protein sequence ID" value="EEP29332.1"/>
    <property type="molecule type" value="Genomic_DNA"/>
</dbReference>
<dbReference type="STRING" id="626523.GCWU000342_00689"/>
<keyword evidence="9" id="KW-1185">Reference proteome</keyword>
<dbReference type="InterPro" id="IPR042088">
    <property type="entry name" value="OligoPept_F_C"/>
</dbReference>
<evidence type="ECO:0000313" key="8">
    <source>
        <dbReference type="EMBL" id="EEP29332.1"/>
    </source>
</evidence>
<dbReference type="EC" id="3.4.-.-" evidence="8"/>
<evidence type="ECO:0000259" key="7">
    <source>
        <dbReference type="Pfam" id="PF01432"/>
    </source>
</evidence>
<dbReference type="SUPFAM" id="SSF55486">
    <property type="entry name" value="Metalloproteases ('zincins'), catalytic domain"/>
    <property type="match status" value="1"/>
</dbReference>
<protein>
    <submittedName>
        <fullName evidence="8">Peptidase family M3</fullName>
        <ecNumber evidence="8">3.4.-.-</ecNumber>
    </submittedName>
</protein>
<evidence type="ECO:0000313" key="9">
    <source>
        <dbReference type="Proteomes" id="UP000003494"/>
    </source>
</evidence>
<evidence type="ECO:0000256" key="4">
    <source>
        <dbReference type="ARBA" id="ARBA00022833"/>
    </source>
</evidence>
<evidence type="ECO:0000256" key="3">
    <source>
        <dbReference type="ARBA" id="ARBA00022801"/>
    </source>
</evidence>
<feature type="domain" description="Peptidase M3A/M3B catalytic" evidence="7">
    <location>
        <begin position="1"/>
        <end position="190"/>
    </location>
</feature>
<dbReference type="AlphaFoldDB" id="C4G9N5"/>
<organism evidence="8 9">
    <name type="scientific">Shuttleworthella satelles DSM 14600</name>
    <dbReference type="NCBI Taxonomy" id="626523"/>
    <lineage>
        <taxon>Bacteria</taxon>
        <taxon>Bacillati</taxon>
        <taxon>Bacillota</taxon>
        <taxon>Clostridia</taxon>
        <taxon>Lachnospirales</taxon>
        <taxon>Lachnospiraceae</taxon>
        <taxon>Shuttleworthella</taxon>
    </lineage>
</organism>
<evidence type="ECO:0000256" key="6">
    <source>
        <dbReference type="RuleBase" id="RU003435"/>
    </source>
</evidence>
<proteinExistence type="inferred from homology"/>
<dbReference type="HOGENOM" id="CLU_021290_1_0_9"/>
<dbReference type="Gene3D" id="1.10.1370.20">
    <property type="entry name" value="Oligoendopeptidase f, C-terminal domain"/>
    <property type="match status" value="1"/>
</dbReference>
<comment type="similarity">
    <text evidence="6">Belongs to the peptidase M3 family.</text>
</comment>
<dbReference type="GO" id="GO:0046872">
    <property type="term" value="F:metal ion binding"/>
    <property type="evidence" value="ECO:0007669"/>
    <property type="project" value="UniProtKB-UniRule"/>
</dbReference>
<reference evidence="8" key="1">
    <citation type="submission" date="2009-04" db="EMBL/GenBank/DDBJ databases">
        <authorList>
            <person name="Weinstock G."/>
            <person name="Sodergren E."/>
            <person name="Clifton S."/>
            <person name="Fulton L."/>
            <person name="Fulton B."/>
            <person name="Courtney L."/>
            <person name="Fronick C."/>
            <person name="Harrison M."/>
            <person name="Strong C."/>
            <person name="Farmer C."/>
            <person name="Delahaunty K."/>
            <person name="Markovic C."/>
            <person name="Hall O."/>
            <person name="Minx P."/>
            <person name="Tomlinson C."/>
            <person name="Mitreva M."/>
            <person name="Nelson J."/>
            <person name="Hou S."/>
            <person name="Wollam A."/>
            <person name="Pepin K.H."/>
            <person name="Johnson M."/>
            <person name="Bhonagiri V."/>
            <person name="Nash W.E."/>
            <person name="Warren W."/>
            <person name="Chinwalla A."/>
            <person name="Mardis E.R."/>
            <person name="Wilson R.K."/>
        </authorList>
    </citation>
    <scope>NUCLEOTIDE SEQUENCE [LARGE SCALE GENOMIC DNA]</scope>
    <source>
        <strain evidence="8">DSM 14600</strain>
    </source>
</reference>
<evidence type="ECO:0000256" key="2">
    <source>
        <dbReference type="ARBA" id="ARBA00022723"/>
    </source>
</evidence>
<dbReference type="GO" id="GO:0006508">
    <property type="term" value="P:proteolysis"/>
    <property type="evidence" value="ECO:0007669"/>
    <property type="project" value="UniProtKB-KW"/>
</dbReference>
<keyword evidence="3 6" id="KW-0378">Hydrolase</keyword>
<comment type="cofactor">
    <cofactor evidence="6">
        <name>Zn(2+)</name>
        <dbReference type="ChEBI" id="CHEBI:29105"/>
    </cofactor>
    <text evidence="6">Binds 1 zinc ion.</text>
</comment>
<dbReference type="Proteomes" id="UP000003494">
    <property type="component" value="Unassembled WGS sequence"/>
</dbReference>
<evidence type="ECO:0000256" key="5">
    <source>
        <dbReference type="ARBA" id="ARBA00023049"/>
    </source>
</evidence>
<comment type="caution">
    <text evidence="8">The sequence shown here is derived from an EMBL/GenBank/DDBJ whole genome shotgun (WGS) entry which is preliminary data.</text>
</comment>